<reference evidence="6 7" key="1">
    <citation type="submission" date="2017-09" db="EMBL/GenBank/DDBJ databases">
        <title>Depth-based differentiation of microbial function through sediment-hosted aquifers and enrichment of novel symbionts in the deep terrestrial subsurface.</title>
        <authorList>
            <person name="Probst A.J."/>
            <person name="Ladd B."/>
            <person name="Jarett J.K."/>
            <person name="Geller-Mcgrath D.E."/>
            <person name="Sieber C.M."/>
            <person name="Emerson J.B."/>
            <person name="Anantharaman K."/>
            <person name="Thomas B.C."/>
            <person name="Malmstrom R."/>
            <person name="Stieglmeier M."/>
            <person name="Klingl A."/>
            <person name="Woyke T."/>
            <person name="Ryan C.M."/>
            <person name="Banfield J.F."/>
        </authorList>
    </citation>
    <scope>NUCLEOTIDE SEQUENCE [LARGE SCALE GENOMIC DNA]</scope>
    <source>
        <strain evidence="6">CG07_land_8_20_14_0_80_42_15</strain>
    </source>
</reference>
<evidence type="ECO:0000313" key="6">
    <source>
        <dbReference type="EMBL" id="PIU41494.1"/>
    </source>
</evidence>
<evidence type="ECO:0000256" key="5">
    <source>
        <dbReference type="SAM" id="Phobius"/>
    </source>
</evidence>
<evidence type="ECO:0000313" key="7">
    <source>
        <dbReference type="Proteomes" id="UP000230052"/>
    </source>
</evidence>
<sequence length="313" mass="35473">MIGSLLSIFIFPGFLFLMVFGLSAEFIDRKLYARLQNRVGPPWFQPVADLIKLFSKEDIIPEEANPAMFKAMPILALTATITSFFYIPTWRNEALYHFNGDLIIVLYLLTLPTLSYFLGGWYSTSLFSKIGAVRTLTQLFAYEVPLLMSILAPALLADTWSLTEMAVFYSAHPWYWLFNILGFFVALITLLGKLEKVPFDIPEAETEIVAGTFTEYSGRLLGLFRLSMDIELIVGASLLAAVYMPFGLAISPIFAFILFLIKVLSIVAMVSVLRTVFARLRIDQMVNFCWRYLAPFSFLQILIILALKGFLVR</sequence>
<evidence type="ECO:0000256" key="3">
    <source>
        <dbReference type="ARBA" id="ARBA00022989"/>
    </source>
</evidence>
<proteinExistence type="predicted"/>
<keyword evidence="4 5" id="KW-0472">Membrane</keyword>
<dbReference type="PROSITE" id="PS00668">
    <property type="entry name" value="COMPLEX1_ND1_2"/>
    <property type="match status" value="1"/>
</dbReference>
<dbReference type="GO" id="GO:0005886">
    <property type="term" value="C:plasma membrane"/>
    <property type="evidence" value="ECO:0007669"/>
    <property type="project" value="TreeGrafter"/>
</dbReference>
<comment type="caution">
    <text evidence="6">The sequence shown here is derived from an EMBL/GenBank/DDBJ whole genome shotgun (WGS) entry which is preliminary data.</text>
</comment>
<feature type="transmembrane region" description="Helical" evidence="5">
    <location>
        <begin position="6"/>
        <end position="27"/>
    </location>
</feature>
<evidence type="ECO:0000256" key="1">
    <source>
        <dbReference type="ARBA" id="ARBA00004141"/>
    </source>
</evidence>
<feature type="transmembrane region" description="Helical" evidence="5">
    <location>
        <begin position="252"/>
        <end position="277"/>
    </location>
</feature>
<feature type="transmembrane region" description="Helical" evidence="5">
    <location>
        <begin position="174"/>
        <end position="192"/>
    </location>
</feature>
<feature type="transmembrane region" description="Helical" evidence="5">
    <location>
        <begin position="102"/>
        <end position="127"/>
    </location>
</feature>
<name>A0A2J0KVY8_9BACT</name>
<evidence type="ECO:0000256" key="2">
    <source>
        <dbReference type="ARBA" id="ARBA00022692"/>
    </source>
</evidence>
<dbReference type="InterPro" id="IPR001694">
    <property type="entry name" value="NADH_UbQ_OxRdtase_su1/FPO"/>
</dbReference>
<feature type="transmembrane region" description="Helical" evidence="5">
    <location>
        <begin position="71"/>
        <end position="90"/>
    </location>
</feature>
<organism evidence="6 7">
    <name type="scientific">Candidatus Aquitaenariimonas noxiae</name>
    <dbReference type="NCBI Taxonomy" id="1974741"/>
    <lineage>
        <taxon>Bacteria</taxon>
        <taxon>Pseudomonadati</taxon>
        <taxon>Candidatus Omnitrophota</taxon>
        <taxon>Candidatus Aquitaenariimonas</taxon>
    </lineage>
</organism>
<accession>A0A2J0KVY8</accession>
<protein>
    <submittedName>
        <fullName evidence="6">NADH-quinone oxidoreductase subunit H</fullName>
    </submittedName>
</protein>
<dbReference type="EMBL" id="PEWV01000053">
    <property type="protein sequence ID" value="PIU41494.1"/>
    <property type="molecule type" value="Genomic_DNA"/>
</dbReference>
<dbReference type="Proteomes" id="UP000230052">
    <property type="component" value="Unassembled WGS sequence"/>
</dbReference>
<dbReference type="PANTHER" id="PTHR43359:SF1">
    <property type="entry name" value="FORMATE HYDROGENLYASE SUBUNIT 4-RELATED"/>
    <property type="match status" value="1"/>
</dbReference>
<keyword evidence="3 5" id="KW-1133">Transmembrane helix</keyword>
<evidence type="ECO:0000256" key="4">
    <source>
        <dbReference type="ARBA" id="ARBA00023136"/>
    </source>
</evidence>
<comment type="subcellular location">
    <subcellularLocation>
        <location evidence="1">Membrane</location>
        <topology evidence="1">Multi-pass membrane protein</topology>
    </subcellularLocation>
</comment>
<dbReference type="InterPro" id="IPR052561">
    <property type="entry name" value="ComplexI_Subunit1"/>
</dbReference>
<gene>
    <name evidence="6" type="ORF">COS99_05150</name>
</gene>
<dbReference type="PANTHER" id="PTHR43359">
    <property type="entry name" value="FORMATE HYDROGENLYASE SUBUNIT 4"/>
    <property type="match status" value="1"/>
</dbReference>
<dbReference type="AlphaFoldDB" id="A0A2J0KVY8"/>
<dbReference type="InterPro" id="IPR018086">
    <property type="entry name" value="NADH_UbQ_OxRdtase_su1_CS"/>
</dbReference>
<feature type="transmembrane region" description="Helical" evidence="5">
    <location>
        <begin position="226"/>
        <end position="246"/>
    </location>
</feature>
<feature type="transmembrane region" description="Helical" evidence="5">
    <location>
        <begin position="289"/>
        <end position="311"/>
    </location>
</feature>
<keyword evidence="2 5" id="KW-0812">Transmembrane</keyword>
<feature type="transmembrane region" description="Helical" evidence="5">
    <location>
        <begin position="139"/>
        <end position="162"/>
    </location>
</feature>
<dbReference type="Pfam" id="PF00146">
    <property type="entry name" value="NADHdh"/>
    <property type="match status" value="1"/>
</dbReference>